<name>A0A7Z0BIT1_9ACTN</name>
<comment type="caution">
    <text evidence="8">The sequence shown here is derived from an EMBL/GenBank/DDBJ whole genome shotgun (WGS) entry which is preliminary data.</text>
</comment>
<evidence type="ECO:0000256" key="1">
    <source>
        <dbReference type="ARBA" id="ARBA00004651"/>
    </source>
</evidence>
<keyword evidence="3 6" id="KW-0812">Transmembrane</keyword>
<dbReference type="InterPro" id="IPR042094">
    <property type="entry name" value="T2SS_GspF_sf"/>
</dbReference>
<dbReference type="PANTHER" id="PTHR35007:SF3">
    <property type="entry name" value="POSSIBLE CONSERVED ALANINE RICH MEMBRANE PROTEIN"/>
    <property type="match status" value="1"/>
</dbReference>
<dbReference type="EMBL" id="JACCHL010000001">
    <property type="protein sequence ID" value="NYH51330.1"/>
    <property type="molecule type" value="Genomic_DNA"/>
</dbReference>
<feature type="transmembrane region" description="Helical" evidence="6">
    <location>
        <begin position="6"/>
        <end position="29"/>
    </location>
</feature>
<evidence type="ECO:0000313" key="9">
    <source>
        <dbReference type="Proteomes" id="UP000584931"/>
    </source>
</evidence>
<dbReference type="RefSeq" id="WP_179809261.1">
    <property type="nucleotide sequence ID" value="NZ_JACCHL010000001.1"/>
</dbReference>
<evidence type="ECO:0000256" key="3">
    <source>
        <dbReference type="ARBA" id="ARBA00022692"/>
    </source>
</evidence>
<organism evidence="8 9">
    <name type="scientific">Nocardiopsis sinuspersici</name>
    <dbReference type="NCBI Taxonomy" id="501010"/>
    <lineage>
        <taxon>Bacteria</taxon>
        <taxon>Bacillati</taxon>
        <taxon>Actinomycetota</taxon>
        <taxon>Actinomycetes</taxon>
        <taxon>Streptosporangiales</taxon>
        <taxon>Nocardiopsidaceae</taxon>
        <taxon>Nocardiopsis</taxon>
    </lineage>
</organism>
<sequence length="300" mass="30782">MPWWDWTVGGLALGGVLVGAGTACAAYMLSLIPWHTTSSAASSRHWAKAVLQRGTWLRVAGAAGAGAVVGLVTGWPVGAVLAAAAGWWTPALLGPDTASRAEADLAEALASWAEQLRDMITGASGLHQAVTATVPVAPPLVRDQVQGLEARLLAGQPMEQAASVFAREVDSDLADLIAITLTMGVSRQSGDVAGALSRLAEAARDRATTVARVSASRARIRSSVRIIAVATTLMLTGMAAFNPGFLAPVGTFTGQLVLGTVGGLWAASFFWMARLASPPKQPRPFILLSPDSAGAGGGVR</sequence>
<evidence type="ECO:0000259" key="7">
    <source>
        <dbReference type="Pfam" id="PF00482"/>
    </source>
</evidence>
<dbReference type="Gene3D" id="1.20.81.30">
    <property type="entry name" value="Type II secretion system (T2SS), domain F"/>
    <property type="match status" value="1"/>
</dbReference>
<evidence type="ECO:0000313" key="8">
    <source>
        <dbReference type="EMBL" id="NYH51330.1"/>
    </source>
</evidence>
<feature type="transmembrane region" description="Helical" evidence="6">
    <location>
        <begin position="226"/>
        <end position="246"/>
    </location>
</feature>
<dbReference type="InterPro" id="IPR018076">
    <property type="entry name" value="T2SS_GspF_dom"/>
</dbReference>
<dbReference type="PANTHER" id="PTHR35007">
    <property type="entry name" value="INTEGRAL MEMBRANE PROTEIN-RELATED"/>
    <property type="match status" value="1"/>
</dbReference>
<keyword evidence="5 6" id="KW-0472">Membrane</keyword>
<evidence type="ECO:0000256" key="5">
    <source>
        <dbReference type="ARBA" id="ARBA00023136"/>
    </source>
</evidence>
<reference evidence="8 9" key="1">
    <citation type="submission" date="2020-07" db="EMBL/GenBank/DDBJ databases">
        <title>Sequencing the genomes of 1000 actinobacteria strains.</title>
        <authorList>
            <person name="Klenk H.-P."/>
        </authorList>
    </citation>
    <scope>NUCLEOTIDE SEQUENCE [LARGE SCALE GENOMIC DNA]</scope>
    <source>
        <strain evidence="8 9">DSM 45278</strain>
    </source>
</reference>
<dbReference type="AlphaFoldDB" id="A0A7Z0BIT1"/>
<proteinExistence type="predicted"/>
<keyword evidence="4 6" id="KW-1133">Transmembrane helix</keyword>
<feature type="domain" description="Type II secretion system protein GspF" evidence="7">
    <location>
        <begin position="112"/>
        <end position="237"/>
    </location>
</feature>
<protein>
    <submittedName>
        <fullName evidence="8">Flp pilus assembly protein TadB</fullName>
    </submittedName>
</protein>
<gene>
    <name evidence="8" type="ORF">HNR06_000919</name>
</gene>
<dbReference type="GO" id="GO:0005886">
    <property type="term" value="C:plasma membrane"/>
    <property type="evidence" value="ECO:0007669"/>
    <property type="project" value="UniProtKB-SubCell"/>
</dbReference>
<evidence type="ECO:0000256" key="4">
    <source>
        <dbReference type="ARBA" id="ARBA00022989"/>
    </source>
</evidence>
<evidence type="ECO:0000256" key="6">
    <source>
        <dbReference type="SAM" id="Phobius"/>
    </source>
</evidence>
<feature type="transmembrane region" description="Helical" evidence="6">
    <location>
        <begin position="252"/>
        <end position="273"/>
    </location>
</feature>
<dbReference type="Pfam" id="PF00482">
    <property type="entry name" value="T2SSF"/>
    <property type="match status" value="1"/>
</dbReference>
<keyword evidence="2" id="KW-1003">Cell membrane</keyword>
<accession>A0A7Z0BIT1</accession>
<dbReference type="Proteomes" id="UP000584931">
    <property type="component" value="Unassembled WGS sequence"/>
</dbReference>
<comment type="subcellular location">
    <subcellularLocation>
        <location evidence="1">Cell membrane</location>
        <topology evidence="1">Multi-pass membrane protein</topology>
    </subcellularLocation>
</comment>
<evidence type="ECO:0000256" key="2">
    <source>
        <dbReference type="ARBA" id="ARBA00022475"/>
    </source>
</evidence>